<evidence type="ECO:0000256" key="1">
    <source>
        <dbReference type="ARBA" id="ARBA00004613"/>
    </source>
</evidence>
<name>A0AA97JCJ0_EUBMA</name>
<evidence type="ECO:0000256" key="13">
    <source>
        <dbReference type="SAM" id="MobiDB-lite"/>
    </source>
</evidence>
<keyword evidence="7 12" id="KW-0175">Coiled coil</keyword>
<feature type="domain" description="EGF-like" evidence="15">
    <location>
        <begin position="111"/>
        <end position="143"/>
    </location>
</feature>
<accession>A0AA97JCJ0</accession>
<evidence type="ECO:0000256" key="8">
    <source>
        <dbReference type="ARBA" id="ARBA00023157"/>
    </source>
</evidence>
<dbReference type="InterPro" id="IPR001881">
    <property type="entry name" value="EGF-like_Ca-bd_dom"/>
</dbReference>
<keyword evidence="9" id="KW-0325">Glycoprotein</keyword>
<dbReference type="GO" id="GO:0005509">
    <property type="term" value="F:calcium ion binding"/>
    <property type="evidence" value="ECO:0007669"/>
    <property type="project" value="InterPro"/>
</dbReference>
<keyword evidence="2" id="KW-0964">Secreted</keyword>
<evidence type="ECO:0000256" key="4">
    <source>
        <dbReference type="ARBA" id="ARBA00022729"/>
    </source>
</evidence>
<organism evidence="17 18">
    <name type="scientific">Eublepharis macularius</name>
    <name type="common">Leopard gecko</name>
    <name type="synonym">Cyrtodactylus macularius</name>
    <dbReference type="NCBI Taxonomy" id="481883"/>
    <lineage>
        <taxon>Eukaryota</taxon>
        <taxon>Metazoa</taxon>
        <taxon>Chordata</taxon>
        <taxon>Craniata</taxon>
        <taxon>Vertebrata</taxon>
        <taxon>Euteleostomi</taxon>
        <taxon>Lepidosauria</taxon>
        <taxon>Squamata</taxon>
        <taxon>Bifurcata</taxon>
        <taxon>Gekkota</taxon>
        <taxon>Eublepharidae</taxon>
        <taxon>Eublepharinae</taxon>
        <taxon>Eublepharis</taxon>
    </lineage>
</organism>
<evidence type="ECO:0000256" key="9">
    <source>
        <dbReference type="ARBA" id="ARBA00023180"/>
    </source>
</evidence>
<dbReference type="InterPro" id="IPR000742">
    <property type="entry name" value="EGF"/>
</dbReference>
<dbReference type="Proteomes" id="UP001190640">
    <property type="component" value="Chromosome 4"/>
</dbReference>
<keyword evidence="8 11" id="KW-1015">Disulfide bond</keyword>
<dbReference type="KEGG" id="emc:129329415"/>
<keyword evidence="3 11" id="KW-0245">EGF-like domain</keyword>
<evidence type="ECO:0000256" key="3">
    <source>
        <dbReference type="ARBA" id="ARBA00022536"/>
    </source>
</evidence>
<evidence type="ECO:0000256" key="12">
    <source>
        <dbReference type="SAM" id="Coils"/>
    </source>
</evidence>
<evidence type="ECO:0000313" key="17">
    <source>
        <dbReference type="Proteomes" id="UP001190640"/>
    </source>
</evidence>
<evidence type="ECO:0000259" key="15">
    <source>
        <dbReference type="PROSITE" id="PS50026"/>
    </source>
</evidence>
<dbReference type="InterPro" id="IPR011489">
    <property type="entry name" value="EMI_domain"/>
</dbReference>
<dbReference type="PROSITE" id="PS51041">
    <property type="entry name" value="EMI"/>
    <property type="match status" value="1"/>
</dbReference>
<dbReference type="InterPro" id="IPR050969">
    <property type="entry name" value="Dev_Signal_Modulators"/>
</dbReference>
<feature type="disulfide bond" evidence="11">
    <location>
        <begin position="115"/>
        <end position="125"/>
    </location>
</feature>
<feature type="coiled-coil region" evidence="12">
    <location>
        <begin position="238"/>
        <end position="301"/>
    </location>
</feature>
<reference evidence="18" key="1">
    <citation type="submission" date="2025-08" db="UniProtKB">
        <authorList>
            <consortium name="RefSeq"/>
        </authorList>
    </citation>
    <scope>IDENTIFICATION</scope>
    <source>
        <tissue evidence="18">Blood</tissue>
    </source>
</reference>
<dbReference type="GO" id="GO:0005102">
    <property type="term" value="F:signaling receptor binding"/>
    <property type="evidence" value="ECO:0007669"/>
    <property type="project" value="TreeGrafter"/>
</dbReference>
<evidence type="ECO:0000256" key="14">
    <source>
        <dbReference type="SAM" id="SignalP"/>
    </source>
</evidence>
<dbReference type="AlphaFoldDB" id="A0AA97JCJ0"/>
<dbReference type="PROSITE" id="PS50026">
    <property type="entry name" value="EGF_3"/>
    <property type="match status" value="2"/>
</dbReference>
<dbReference type="PROSITE" id="PS01186">
    <property type="entry name" value="EGF_2"/>
    <property type="match status" value="2"/>
</dbReference>
<evidence type="ECO:0000313" key="18">
    <source>
        <dbReference type="RefSeq" id="XP_054834959.1"/>
    </source>
</evidence>
<dbReference type="InterPro" id="IPR000152">
    <property type="entry name" value="EGF-type_Asp/Asn_hydroxyl_site"/>
</dbReference>
<evidence type="ECO:0000256" key="10">
    <source>
        <dbReference type="ARBA" id="ARBA00068658"/>
    </source>
</evidence>
<dbReference type="CTD" id="80864"/>
<feature type="disulfide bond" evidence="11">
    <location>
        <begin position="133"/>
        <end position="142"/>
    </location>
</feature>
<keyword evidence="6" id="KW-0106">Calcium</keyword>
<feature type="compositionally biased region" description="Basic and acidic residues" evidence="13">
    <location>
        <begin position="209"/>
        <end position="221"/>
    </location>
</feature>
<dbReference type="SMART" id="SM00179">
    <property type="entry name" value="EGF_CA"/>
    <property type="match status" value="1"/>
</dbReference>
<dbReference type="Pfam" id="PF07546">
    <property type="entry name" value="EMI"/>
    <property type="match status" value="1"/>
</dbReference>
<feature type="region of interest" description="Disordered" evidence="13">
    <location>
        <begin position="209"/>
        <end position="232"/>
    </location>
</feature>
<dbReference type="SUPFAM" id="SSF57196">
    <property type="entry name" value="EGF/Laminin"/>
    <property type="match status" value="1"/>
</dbReference>
<feature type="domain" description="EMI" evidence="16">
    <location>
        <begin position="34"/>
        <end position="112"/>
    </location>
</feature>
<dbReference type="Gene3D" id="2.10.25.10">
    <property type="entry name" value="Laminin"/>
    <property type="match status" value="2"/>
</dbReference>
<dbReference type="Pfam" id="PF07645">
    <property type="entry name" value="EGF_CA"/>
    <property type="match status" value="1"/>
</dbReference>
<evidence type="ECO:0000256" key="11">
    <source>
        <dbReference type="PROSITE-ProRule" id="PRU00076"/>
    </source>
</evidence>
<dbReference type="PANTHER" id="PTHR14949:SF56">
    <property type="entry name" value="EGF-LIKE-DOMAIN, MULTIPLE 7"/>
    <property type="match status" value="1"/>
</dbReference>
<gene>
    <name evidence="18" type="primary">EGFL8</name>
</gene>
<dbReference type="GO" id="GO:0009986">
    <property type="term" value="C:cell surface"/>
    <property type="evidence" value="ECO:0007669"/>
    <property type="project" value="TreeGrafter"/>
</dbReference>
<sequence>MRWPGVVGPTAFLYRGLLITLFLWEATGESKQPESQVCSRHVLRIPLVYNETYAKPQHQPYLTLCPGPRVCSTYRTTYRVATRQVKKEILQGSVICCQGWKKRHVGDQKCEEAVCHKPCQNGGTCVQPNQCQCQPGWGGRYCHVDLDECRAPVSLCAQHCVNTPGSYYCQCDPGYTLGPDGKSCILLPTAQAAPGPSSKGVRVWRDKGAEDWGSKEAEEQRLGPISHGKPTEQTSAMQEKISNEVQELQVKLQQLEKRLDRAISALPPSLEPTQLKELWSRLQYLDQVESLSDQLLFLEEKLGDCACQNGKNGFGYDIAR</sequence>
<evidence type="ECO:0000259" key="16">
    <source>
        <dbReference type="PROSITE" id="PS51041"/>
    </source>
</evidence>
<evidence type="ECO:0000256" key="2">
    <source>
        <dbReference type="ARBA" id="ARBA00022525"/>
    </source>
</evidence>
<dbReference type="FunFam" id="2.10.25.10:FF:000394">
    <property type="entry name" value="Epidermal growth factor-like protein 8"/>
    <property type="match status" value="1"/>
</dbReference>
<dbReference type="FunFam" id="2.10.25.10:FF:000010">
    <property type="entry name" value="Pro-epidermal growth factor"/>
    <property type="match status" value="1"/>
</dbReference>
<comment type="subcellular location">
    <subcellularLocation>
        <location evidence="1">Secreted</location>
    </subcellularLocation>
</comment>
<proteinExistence type="predicted"/>
<feature type="signal peptide" evidence="14">
    <location>
        <begin position="1"/>
        <end position="28"/>
    </location>
</feature>
<keyword evidence="17" id="KW-1185">Reference proteome</keyword>
<dbReference type="PROSITE" id="PS00010">
    <property type="entry name" value="ASX_HYDROXYL"/>
    <property type="match status" value="1"/>
</dbReference>
<protein>
    <recommendedName>
        <fullName evidence="10">Epidermal growth factor-like protein 8</fullName>
    </recommendedName>
</protein>
<dbReference type="GO" id="GO:0005576">
    <property type="term" value="C:extracellular region"/>
    <property type="evidence" value="ECO:0007669"/>
    <property type="project" value="UniProtKB-SubCell"/>
</dbReference>
<dbReference type="InterPro" id="IPR009030">
    <property type="entry name" value="Growth_fac_rcpt_cys_sf"/>
</dbReference>
<evidence type="ECO:0000256" key="5">
    <source>
        <dbReference type="ARBA" id="ARBA00022737"/>
    </source>
</evidence>
<feature type="chain" id="PRO_5041718479" description="Epidermal growth factor-like protein 8" evidence="14">
    <location>
        <begin position="29"/>
        <end position="320"/>
    </location>
</feature>
<dbReference type="GeneID" id="129329415"/>
<comment type="caution">
    <text evidence="11">Lacks conserved residue(s) required for the propagation of feature annotation.</text>
</comment>
<dbReference type="InterPro" id="IPR018097">
    <property type="entry name" value="EGF_Ca-bd_CS"/>
</dbReference>
<dbReference type="PANTHER" id="PTHR14949">
    <property type="entry name" value="EGF-LIKE-DOMAIN, MULTIPLE 7, 8"/>
    <property type="match status" value="1"/>
</dbReference>
<dbReference type="InterPro" id="IPR049883">
    <property type="entry name" value="NOTCH1_EGF-like"/>
</dbReference>
<dbReference type="SUPFAM" id="SSF57184">
    <property type="entry name" value="Growth factor receptor domain"/>
    <property type="match status" value="1"/>
</dbReference>
<keyword evidence="5" id="KW-0677">Repeat</keyword>
<dbReference type="PROSITE" id="PS01187">
    <property type="entry name" value="EGF_CA"/>
    <property type="match status" value="1"/>
</dbReference>
<dbReference type="SMART" id="SM00181">
    <property type="entry name" value="EGF"/>
    <property type="match status" value="2"/>
</dbReference>
<dbReference type="PROSITE" id="PS00022">
    <property type="entry name" value="EGF_1"/>
    <property type="match status" value="1"/>
</dbReference>
<dbReference type="CDD" id="cd00054">
    <property type="entry name" value="EGF_CA"/>
    <property type="match status" value="2"/>
</dbReference>
<evidence type="ECO:0000256" key="6">
    <source>
        <dbReference type="ARBA" id="ARBA00022837"/>
    </source>
</evidence>
<dbReference type="RefSeq" id="XP_054834959.1">
    <property type="nucleotide sequence ID" value="XM_054978984.1"/>
</dbReference>
<feature type="domain" description="EGF-like" evidence="15">
    <location>
        <begin position="145"/>
        <end position="185"/>
    </location>
</feature>
<keyword evidence="4 14" id="KW-0732">Signal</keyword>
<evidence type="ECO:0000256" key="7">
    <source>
        <dbReference type="ARBA" id="ARBA00023054"/>
    </source>
</evidence>